<reference evidence="2 3" key="1">
    <citation type="submission" date="2019-02" db="EMBL/GenBank/DDBJ databases">
        <title>Deep-cultivation of Planctomycetes and their phenomic and genomic characterization uncovers novel biology.</title>
        <authorList>
            <person name="Wiegand S."/>
            <person name="Jogler M."/>
            <person name="Boedeker C."/>
            <person name="Pinto D."/>
            <person name="Vollmers J."/>
            <person name="Rivas-Marin E."/>
            <person name="Kohn T."/>
            <person name="Peeters S.H."/>
            <person name="Heuer A."/>
            <person name="Rast P."/>
            <person name="Oberbeckmann S."/>
            <person name="Bunk B."/>
            <person name="Jeske O."/>
            <person name="Meyerdierks A."/>
            <person name="Storesund J.E."/>
            <person name="Kallscheuer N."/>
            <person name="Luecker S."/>
            <person name="Lage O.M."/>
            <person name="Pohl T."/>
            <person name="Merkel B.J."/>
            <person name="Hornburger P."/>
            <person name="Mueller R.-W."/>
            <person name="Bruemmer F."/>
            <person name="Labrenz M."/>
            <person name="Spormann A.M."/>
            <person name="Op Den Camp H."/>
            <person name="Overmann J."/>
            <person name="Amann R."/>
            <person name="Jetten M.S.M."/>
            <person name="Mascher T."/>
            <person name="Medema M.H."/>
            <person name="Devos D.P."/>
            <person name="Kaster A.-K."/>
            <person name="Ovreas L."/>
            <person name="Rohde M."/>
            <person name="Galperin M.Y."/>
            <person name="Jogler C."/>
        </authorList>
    </citation>
    <scope>NUCLEOTIDE SEQUENCE [LARGE SCALE GENOMIC DNA]</scope>
    <source>
        <strain evidence="2 3">KOR42</strain>
    </source>
</reference>
<dbReference type="Pfam" id="PF07589">
    <property type="entry name" value="PEP-CTERM"/>
    <property type="match status" value="1"/>
</dbReference>
<gene>
    <name evidence="2" type="ORF">KOR42_34670</name>
</gene>
<comment type="caution">
    <text evidence="2">The sequence shown here is derived from an EMBL/GenBank/DDBJ whole genome shotgun (WGS) entry which is preliminary data.</text>
</comment>
<organism evidence="2 3">
    <name type="scientific">Thalassoglobus neptunius</name>
    <dbReference type="NCBI Taxonomy" id="1938619"/>
    <lineage>
        <taxon>Bacteria</taxon>
        <taxon>Pseudomonadati</taxon>
        <taxon>Planctomycetota</taxon>
        <taxon>Planctomycetia</taxon>
        <taxon>Planctomycetales</taxon>
        <taxon>Planctomycetaceae</taxon>
        <taxon>Thalassoglobus</taxon>
    </lineage>
</organism>
<dbReference type="RefSeq" id="WP_197441271.1">
    <property type="nucleotide sequence ID" value="NZ_SIHI01000012.1"/>
</dbReference>
<dbReference type="EMBL" id="SIHI01000012">
    <property type="protein sequence ID" value="TWT51579.1"/>
    <property type="molecule type" value="Genomic_DNA"/>
</dbReference>
<evidence type="ECO:0000313" key="2">
    <source>
        <dbReference type="EMBL" id="TWT51579.1"/>
    </source>
</evidence>
<dbReference type="Proteomes" id="UP000317243">
    <property type="component" value="Unassembled WGS sequence"/>
</dbReference>
<feature type="domain" description="Ice-binding protein C-terminal" evidence="1">
    <location>
        <begin position="189"/>
        <end position="206"/>
    </location>
</feature>
<name>A0A5C5WNB9_9PLAN</name>
<sequence>MLRRFGFAALFAAFVGAGFCNQSEAGFIIFTDRAAFDAAIAGGITTDSFEDGFVTGDSVNRVGFSMSETGGLTNSIMASDAAMLGFLGLGGANTEGNLAGTFADDGNSVLSFNFDSPINAFGVDLTSNVGGTIAIGGEVASSVAVGAGNSQFFGVINTTGTFDELTVAFNGEANIGFDDLDFGNADLNSVPEPGTMALFAFGALMMAGGYVYRQKGFSL</sequence>
<dbReference type="AlphaFoldDB" id="A0A5C5WNB9"/>
<evidence type="ECO:0000259" key="1">
    <source>
        <dbReference type="Pfam" id="PF07589"/>
    </source>
</evidence>
<evidence type="ECO:0000313" key="3">
    <source>
        <dbReference type="Proteomes" id="UP000317243"/>
    </source>
</evidence>
<proteinExistence type="predicted"/>
<dbReference type="NCBIfam" id="TIGR02595">
    <property type="entry name" value="PEP_CTERM"/>
    <property type="match status" value="1"/>
</dbReference>
<protein>
    <submittedName>
        <fullName evidence="2">PEP-CTERM motif protein</fullName>
    </submittedName>
</protein>
<dbReference type="InterPro" id="IPR013424">
    <property type="entry name" value="Ice-binding_C"/>
</dbReference>
<accession>A0A5C5WNB9</accession>
<keyword evidence="3" id="KW-1185">Reference proteome</keyword>